<proteinExistence type="predicted"/>
<keyword evidence="2" id="KW-1185">Reference proteome</keyword>
<dbReference type="RefSeq" id="WP_200274094.1">
    <property type="nucleotide sequence ID" value="NZ_JAENIJ010000073.1"/>
</dbReference>
<dbReference type="EMBL" id="JAENIJ010000073">
    <property type="protein sequence ID" value="MBK1884676.1"/>
    <property type="molecule type" value="Genomic_DNA"/>
</dbReference>
<organism evidence="1 2">
    <name type="scientific">Luteolibacter pohnpeiensis</name>
    <dbReference type="NCBI Taxonomy" id="454153"/>
    <lineage>
        <taxon>Bacteria</taxon>
        <taxon>Pseudomonadati</taxon>
        <taxon>Verrucomicrobiota</taxon>
        <taxon>Verrucomicrobiia</taxon>
        <taxon>Verrucomicrobiales</taxon>
        <taxon>Verrucomicrobiaceae</taxon>
        <taxon>Luteolibacter</taxon>
    </lineage>
</organism>
<name>A0A934VST8_9BACT</name>
<dbReference type="Proteomes" id="UP000603141">
    <property type="component" value="Unassembled WGS sequence"/>
</dbReference>
<reference evidence="1" key="1">
    <citation type="submission" date="2021-01" db="EMBL/GenBank/DDBJ databases">
        <title>Modified the classification status of verrucomicrobia.</title>
        <authorList>
            <person name="Feng X."/>
        </authorList>
    </citation>
    <scope>NUCLEOTIDE SEQUENCE</scope>
    <source>
        <strain evidence="1">KCTC 22041</strain>
    </source>
</reference>
<evidence type="ECO:0000313" key="2">
    <source>
        <dbReference type="Proteomes" id="UP000603141"/>
    </source>
</evidence>
<evidence type="ECO:0000313" key="1">
    <source>
        <dbReference type="EMBL" id="MBK1884676.1"/>
    </source>
</evidence>
<sequence>MNTKWNPDQYFEKASLYLQRSARPDIESSERAFWSALALEQLCRASLCAISPTLNADPQDEGASILFALGYKGKKAPKTLPMHAVTARLELVLEKFTKDSRQFCEGFMFKRNEEVHDSTLAFEDLAEASWLTPFYVVCEVLCEAVSKDLADLLGKETSDTAAKLITAHKEDVFGKVKEHIKNHRAVYYAKDPGEQKKLSSKLPLIHSDEYGNTKRVKCPACENTALLVGTLSAESEPFLRDSRMYVKRTYQSTSYICGACGLKFTSVSELMAANFDPTFSEEFEIDLHDILQMDYEEDYMNM</sequence>
<accession>A0A934VST8</accession>
<comment type="caution">
    <text evidence="1">The sequence shown here is derived from an EMBL/GenBank/DDBJ whole genome shotgun (WGS) entry which is preliminary data.</text>
</comment>
<protein>
    <submittedName>
        <fullName evidence="1">Uncharacterized protein</fullName>
    </submittedName>
</protein>
<gene>
    <name evidence="1" type="ORF">JIN85_19855</name>
</gene>
<dbReference type="AlphaFoldDB" id="A0A934VST8"/>